<gene>
    <name evidence="2" type="primary">LOC115222320</name>
</gene>
<dbReference type="GO" id="GO:0000712">
    <property type="term" value="P:resolution of meiotic recombination intermediates"/>
    <property type="evidence" value="ECO:0007669"/>
    <property type="project" value="InterPro"/>
</dbReference>
<reference evidence="2" key="1">
    <citation type="submission" date="2025-08" db="UniProtKB">
        <authorList>
            <consortium name="RefSeq"/>
        </authorList>
    </citation>
    <scope>IDENTIFICATION</scope>
</reference>
<accession>A0A7E6FI97</accession>
<organism evidence="1 2">
    <name type="scientific">Octopus sinensis</name>
    <name type="common">East Asian common octopus</name>
    <dbReference type="NCBI Taxonomy" id="2607531"/>
    <lineage>
        <taxon>Eukaryota</taxon>
        <taxon>Metazoa</taxon>
        <taxon>Spiralia</taxon>
        <taxon>Lophotrochozoa</taxon>
        <taxon>Mollusca</taxon>
        <taxon>Cephalopoda</taxon>
        <taxon>Coleoidea</taxon>
        <taxon>Octopodiformes</taxon>
        <taxon>Octopoda</taxon>
        <taxon>Incirrata</taxon>
        <taxon>Octopodidae</taxon>
        <taxon>Octopus</taxon>
    </lineage>
</organism>
<protein>
    <submittedName>
        <fullName evidence="2">Uncharacterized protein LOC115222320</fullName>
    </submittedName>
</protein>
<dbReference type="Proteomes" id="UP000515154">
    <property type="component" value="Linkage group LG19"/>
</dbReference>
<dbReference type="InterPro" id="IPR039991">
    <property type="entry name" value="SHOC1"/>
</dbReference>
<dbReference type="GO" id="GO:0003697">
    <property type="term" value="F:single-stranded DNA binding"/>
    <property type="evidence" value="ECO:0007669"/>
    <property type="project" value="TreeGrafter"/>
</dbReference>
<dbReference type="Pfam" id="PF17825">
    <property type="entry name" value="DUF5587"/>
    <property type="match status" value="1"/>
</dbReference>
<name>A0A7E6FI97_9MOLL</name>
<proteinExistence type="predicted"/>
<evidence type="ECO:0000313" key="1">
    <source>
        <dbReference type="Proteomes" id="UP000515154"/>
    </source>
</evidence>
<sequence>MPQFLGIDYFQHAQEKQSVFFSISLLPIPHHLEEVSFYPHKGIPLTHEIREPWKEGFLPLELYSDMNINEDIQRNFNFLRNDTLNNHLEQLNFTEPSIYATDIIYNSCSSTSSNEIIRIPQVSPFDVCETPDLETEVIKNQFEIKASVNKEYQLYLEEVLSCTPFKEYLLNLPGISTFLSHLWMIPIVDPLLLPEGMEFSEEQFFDLKCNFEMFVYEVSEEEIKETFDFISSVREDNSNYLEMIMTPALHSEHTEQNESIFDQVKDLFPLKAEEINFENDVIENLLIKDFDTFEKFSNSPCTESQPMQLFYPEKEEHVVKTLEVPLIPHVSMEKEQVDFTKLIHSLNAVPSKIQEAQDYAISPRSVEKIVKVIWQEEKYCSEMAILLLPEPILESASFKQCHVANAMKSMEILPETITSELELILTWDPFERMIYVKPHQIEYLQDEENLILQQDLDIISLEKYQYTCDEMDFVLEASELHRQKYLPPNYLKKTQVSPKVNVHIRDKFGKNPLENFLLMRSRSKNIEEEKKNESCPTENKIRKTKLNQHSVKHYELKEATLFVPLTDEFEQLIKEMATAAKPFMAVLNASGNICFEKPFEELEVDMIAFSLKQKQIENKMEKDVNNELQALTVIYILVSASNVLLNCSLESAIVHLNEQIEIYRCVKESLDNLRSKLFKAKKDFLQQNITHPKITTICKEIEKCQLQDFLQGKILIIIEKNVAGLILIILDQIIYGTNMKAEIATLSSKENNYHKLLNTNSDIIIIEQDLISLDFPWHIFSLVIQYEYNKSSNTFFKTCQLHNITFFSLQTTQSNELKKTSAFPVFSSKNPGLSNTTIKIIVSESLTVNKLLLQLLETRYNIVTIGMMFERILPSKTFQFVDIIIDEKTSIVCCNTSHLEEKALLLLVFRLMGISLKYSSCYVLVTVLSSDTTGNLNSAIKNISKLVATLTNFNVSGECTFKVLISNSIEHTAVLIRKICELCLMRSTKSQKEWLNRDWLKEDISEPEKHLLCWPCINLFNAQLLFKSCPLKELVKMSSEDFQVKFPYISPNIFHMFHNIANEDNSLKLSNNYNQQTSQKESLTPDFNDIKLECDIISIEDSPEILQSKPLLHLWSPNQEQKEDTQYIDTPGSLMTFPLKEEPNEEPYYFGSCSNFLQKPNEDLNKSLLPELMIMDNRSFEINWKDNIKNIWMGSVSNPCTSVDKMTGKNNDLTNNYLNNQNKMRYGNKKLFRSPELPSRTEYLTHHYNSQQNNDSIHVRNPNSHYKDLHFIEESNDSKETNDDIWGFSSNKRSRDSEINELLSKAKRQKEILSEKQKYGWKYSKPWSFSPPPPLHSQLKSSPTSMLNMNNKELNLLLDVQSDLKPPMIPKQKQIWLKKERLVDSIFLKPNSFAHQNTQETAPTPSNDSSNQYYELMMQNMFQKSNPANIVHPKPKLTPVLHTEERHSSENLDSNQNSFHQPFYQEVQIDSGLENVHSLTTNNSRCFEFPNNVSCKPYQFDEVKSLKQRVKYVTNDFTQRLRYIPQKDEVQQELPRDSNIQRKSPYFKDYEKQPRNIQFWKTGANIQCNTQIGTAAHEGCSTAKIYKLTYKRSPKDKGGQTTLSFDYWTQRMLRVLICEF</sequence>
<dbReference type="KEGG" id="osn:115222320"/>
<dbReference type="PANTHER" id="PTHR35668:SF1">
    <property type="entry name" value="PROTEIN SHORTAGE IN CHIASMATA 1 ORTHOLOG"/>
    <property type="match status" value="1"/>
</dbReference>
<dbReference type="RefSeq" id="XP_036367313.1">
    <property type="nucleotide sequence ID" value="XM_036511420.1"/>
</dbReference>
<evidence type="ECO:0000313" key="2">
    <source>
        <dbReference type="RefSeq" id="XP_036367313.1"/>
    </source>
</evidence>
<keyword evidence="1" id="KW-1185">Reference proteome</keyword>
<dbReference type="GO" id="GO:0000794">
    <property type="term" value="C:condensed nuclear chromosome"/>
    <property type="evidence" value="ECO:0007669"/>
    <property type="project" value="InterPro"/>
</dbReference>
<dbReference type="GO" id="GO:0016887">
    <property type="term" value="F:ATP hydrolysis activity"/>
    <property type="evidence" value="ECO:0007669"/>
    <property type="project" value="InterPro"/>
</dbReference>
<dbReference type="PANTHER" id="PTHR35668">
    <property type="entry name" value="PROTEIN SHORTAGE IN CHIASMATA 1 ORTHOLOG"/>
    <property type="match status" value="1"/>
</dbReference>